<evidence type="ECO:0000256" key="2">
    <source>
        <dbReference type="ARBA" id="ARBA00004479"/>
    </source>
</evidence>
<evidence type="ECO:0000256" key="9">
    <source>
        <dbReference type="ARBA" id="ARBA00022741"/>
    </source>
</evidence>
<comment type="catalytic activity">
    <reaction evidence="18">
        <text>L-threonyl-[protein] + ATP = O-phospho-L-threonyl-[protein] + ADP + H(+)</text>
        <dbReference type="Rhea" id="RHEA:46608"/>
        <dbReference type="Rhea" id="RHEA-COMP:11060"/>
        <dbReference type="Rhea" id="RHEA-COMP:11605"/>
        <dbReference type="ChEBI" id="CHEBI:15378"/>
        <dbReference type="ChEBI" id="CHEBI:30013"/>
        <dbReference type="ChEBI" id="CHEBI:30616"/>
        <dbReference type="ChEBI" id="CHEBI:61977"/>
        <dbReference type="ChEBI" id="CHEBI:456216"/>
        <dbReference type="EC" id="2.7.11.1"/>
    </reaction>
</comment>
<evidence type="ECO:0000256" key="20">
    <source>
        <dbReference type="PROSITE-ProRule" id="PRU10141"/>
    </source>
</evidence>
<evidence type="ECO:0000256" key="18">
    <source>
        <dbReference type="ARBA" id="ARBA00047899"/>
    </source>
</evidence>
<dbReference type="Pfam" id="PF00954">
    <property type="entry name" value="S_locus_glycop"/>
    <property type="match status" value="1"/>
</dbReference>
<evidence type="ECO:0000256" key="7">
    <source>
        <dbReference type="ARBA" id="ARBA00022692"/>
    </source>
</evidence>
<keyword evidence="26" id="KW-1185">Reference proteome</keyword>
<evidence type="ECO:0000313" key="25">
    <source>
        <dbReference type="EnsemblPlants" id="cds.evm.model.01.1427"/>
    </source>
</evidence>
<keyword evidence="5" id="KW-0245">EGF-like domain</keyword>
<evidence type="ECO:0000256" key="8">
    <source>
        <dbReference type="ARBA" id="ARBA00022729"/>
    </source>
</evidence>
<dbReference type="FunFam" id="3.30.40.10:FF:000442">
    <property type="entry name" value="RING-type E3 ubiquitin transferase"/>
    <property type="match status" value="1"/>
</dbReference>
<dbReference type="InterPro" id="IPR000719">
    <property type="entry name" value="Prot_kinase_dom"/>
</dbReference>
<keyword evidence="10" id="KW-0418">Kinase</keyword>
<proteinExistence type="predicted"/>
<dbReference type="OMA" id="EWISTRN"/>
<reference evidence="25" key="1">
    <citation type="submission" date="2018-11" db="EMBL/GenBank/DDBJ databases">
        <authorList>
            <person name="Grassa J C."/>
        </authorList>
    </citation>
    <scope>NUCLEOTIDE SEQUENCE [LARGE SCALE GENOMIC DNA]</scope>
</reference>
<dbReference type="EMBL" id="UZAU01000028">
    <property type="status" value="NOT_ANNOTATED_CDS"/>
    <property type="molecule type" value="Genomic_DNA"/>
</dbReference>
<evidence type="ECO:0000256" key="12">
    <source>
        <dbReference type="ARBA" id="ARBA00022840"/>
    </source>
</evidence>
<dbReference type="Pfam" id="PF07714">
    <property type="entry name" value="PK_Tyr_Ser-Thr"/>
    <property type="match status" value="1"/>
</dbReference>
<protein>
    <recommendedName>
        <fullName evidence="27">RING-type E3 ubiquitin transferase</fullName>
    </recommendedName>
</protein>
<dbReference type="PROSITE" id="PS50011">
    <property type="entry name" value="PROTEIN_KINASE_DOM"/>
    <property type="match status" value="1"/>
</dbReference>
<dbReference type="Gene3D" id="1.10.510.10">
    <property type="entry name" value="Transferase(Phosphotransferase) domain 1"/>
    <property type="match status" value="1"/>
</dbReference>
<feature type="domain" description="Protein kinase" evidence="22">
    <location>
        <begin position="813"/>
        <end position="1084"/>
    </location>
</feature>
<dbReference type="PROSITE" id="PS50927">
    <property type="entry name" value="BULB_LECTIN"/>
    <property type="match status" value="2"/>
</dbReference>
<dbReference type="FunFam" id="2.90.10.10:FF:000026">
    <property type="entry name" value="Serine/threonine-protein kinase"/>
    <property type="match status" value="1"/>
</dbReference>
<dbReference type="GO" id="GO:0005524">
    <property type="term" value="F:ATP binding"/>
    <property type="evidence" value="ECO:0007669"/>
    <property type="project" value="UniProtKB-UniRule"/>
</dbReference>
<comment type="catalytic activity">
    <reaction evidence="19">
        <text>L-seryl-[protein] + ATP = O-phospho-L-seryl-[protein] + ADP + H(+)</text>
        <dbReference type="Rhea" id="RHEA:17989"/>
        <dbReference type="Rhea" id="RHEA-COMP:9863"/>
        <dbReference type="Rhea" id="RHEA-COMP:11604"/>
        <dbReference type="ChEBI" id="CHEBI:15378"/>
        <dbReference type="ChEBI" id="CHEBI:29999"/>
        <dbReference type="ChEBI" id="CHEBI:30616"/>
        <dbReference type="ChEBI" id="CHEBI:83421"/>
        <dbReference type="ChEBI" id="CHEBI:456216"/>
        <dbReference type="EC" id="2.7.11.1"/>
    </reaction>
</comment>
<feature type="domain" description="Bulb-type lectin" evidence="23">
    <location>
        <begin position="337"/>
        <end position="459"/>
    </location>
</feature>
<evidence type="ECO:0000256" key="17">
    <source>
        <dbReference type="ARBA" id="ARBA00023180"/>
    </source>
</evidence>
<dbReference type="InterPro" id="IPR001480">
    <property type="entry name" value="Bulb-type_lectin_dom"/>
</dbReference>
<dbReference type="GO" id="GO:0048544">
    <property type="term" value="P:recognition of pollen"/>
    <property type="evidence" value="ECO:0007669"/>
    <property type="project" value="InterPro"/>
</dbReference>
<dbReference type="InterPro" id="IPR017441">
    <property type="entry name" value="Protein_kinase_ATP_BS"/>
</dbReference>
<evidence type="ECO:0000256" key="19">
    <source>
        <dbReference type="ARBA" id="ARBA00048679"/>
    </source>
</evidence>
<dbReference type="InterPro" id="IPR045210">
    <property type="entry name" value="RING-Ubox_PUB"/>
</dbReference>
<dbReference type="Gene3D" id="3.30.200.20">
    <property type="entry name" value="Phosphorylase Kinase, domain 1"/>
    <property type="match status" value="1"/>
</dbReference>
<evidence type="ECO:0000256" key="4">
    <source>
        <dbReference type="ARBA" id="ARBA00022527"/>
    </source>
</evidence>
<dbReference type="InterPro" id="IPR016024">
    <property type="entry name" value="ARM-type_fold"/>
</dbReference>
<dbReference type="InterPro" id="IPR000858">
    <property type="entry name" value="S_locus_glycoprot_dom"/>
</dbReference>
<feature type="domain" description="U-box" evidence="24">
    <location>
        <begin position="10"/>
        <end position="84"/>
    </location>
</feature>
<keyword evidence="13 21" id="KW-1133">Transmembrane helix</keyword>
<dbReference type="GO" id="GO:0004674">
    <property type="term" value="F:protein serine/threonine kinase activity"/>
    <property type="evidence" value="ECO:0007669"/>
    <property type="project" value="UniProtKB-KW"/>
</dbReference>
<dbReference type="UniPathway" id="UPA00143"/>
<dbReference type="EnsemblPlants" id="evm.model.01.1427">
    <property type="protein sequence ID" value="cds.evm.model.01.1427"/>
    <property type="gene ID" value="evm.TU.01.1427"/>
</dbReference>
<evidence type="ECO:0000256" key="15">
    <source>
        <dbReference type="ARBA" id="ARBA00023157"/>
    </source>
</evidence>
<dbReference type="FunFam" id="3.30.200.20:FF:000059">
    <property type="entry name" value="S-receptor-like serine/threonine-protein kinase"/>
    <property type="match status" value="1"/>
</dbReference>
<feature type="transmembrane region" description="Helical" evidence="21">
    <location>
        <begin position="753"/>
        <end position="776"/>
    </location>
</feature>
<dbReference type="Gene3D" id="3.30.40.10">
    <property type="entry name" value="Zinc/RING finger domain, C3HC4 (zinc finger)"/>
    <property type="match status" value="1"/>
</dbReference>
<keyword evidence="9 20" id="KW-0547">Nucleotide-binding</keyword>
<dbReference type="CDD" id="cd16664">
    <property type="entry name" value="RING-Ubox_PUB"/>
    <property type="match status" value="1"/>
</dbReference>
<evidence type="ECO:0000256" key="16">
    <source>
        <dbReference type="ARBA" id="ARBA00023170"/>
    </source>
</evidence>
<dbReference type="Gene3D" id="1.25.10.10">
    <property type="entry name" value="Leucine-rich Repeat Variant"/>
    <property type="match status" value="1"/>
</dbReference>
<dbReference type="SUPFAM" id="SSF51110">
    <property type="entry name" value="alpha-D-mannose-specific plant lectins"/>
    <property type="match status" value="2"/>
</dbReference>
<dbReference type="InterPro" id="IPR013083">
    <property type="entry name" value="Znf_RING/FYVE/PHD"/>
</dbReference>
<evidence type="ECO:0000256" key="3">
    <source>
        <dbReference type="ARBA" id="ARBA00004906"/>
    </source>
</evidence>
<keyword evidence="8" id="KW-0732">Signal</keyword>
<dbReference type="FunFam" id="1.10.510.10:FF:001023">
    <property type="entry name" value="Os07g0541700 protein"/>
    <property type="match status" value="1"/>
</dbReference>
<dbReference type="PROSITE" id="PS51698">
    <property type="entry name" value="U_BOX"/>
    <property type="match status" value="1"/>
</dbReference>
<keyword evidence="17" id="KW-0325">Glycoprotein</keyword>
<evidence type="ECO:0000256" key="10">
    <source>
        <dbReference type="ARBA" id="ARBA00022777"/>
    </source>
</evidence>
<keyword evidence="4" id="KW-0723">Serine/threonine-protein kinase</keyword>
<dbReference type="InterPro" id="IPR051343">
    <property type="entry name" value="G-type_lectin_kinases/EP1-like"/>
</dbReference>
<evidence type="ECO:0000259" key="24">
    <source>
        <dbReference type="PROSITE" id="PS51698"/>
    </source>
</evidence>
<evidence type="ECO:0000256" key="6">
    <source>
        <dbReference type="ARBA" id="ARBA00022679"/>
    </source>
</evidence>
<evidence type="ECO:0000256" key="21">
    <source>
        <dbReference type="SAM" id="Phobius"/>
    </source>
</evidence>
<dbReference type="InterPro" id="IPR011009">
    <property type="entry name" value="Kinase-like_dom_sf"/>
</dbReference>
<keyword evidence="16" id="KW-0675">Receptor</keyword>
<dbReference type="PANTHER" id="PTHR47976:SF102">
    <property type="entry name" value="G-TYPE LECTIN S-RECEPTOR-LIKE SERINE_THREONINE-PROTEIN KINASE LECRK3"/>
    <property type="match status" value="1"/>
</dbReference>
<dbReference type="Proteomes" id="UP000596661">
    <property type="component" value="Chromosome 1"/>
</dbReference>
<sequence length="1084" mass="120704">MVKGEELHITVPNLFRCPISMDVMRSPVSLCTGVTYDRTSIQHWLDAGHDTCPATMQTLPSKDFIPNLTLRRLINLWAQTNGPPSPSSSPTYSRSVSEQQVRTLVHHLENQNESAKVFVVDCLSAIVDFASFGDENRRILANFENFVSAIVGVLCRGTAEMEVMELAVRVLDSISMDNSVRKQVHASVSKRFQSFLTTIRSFLKNGSTRSKIESVKLLKTIALDAESKRAIAENSNLLNELLQIVRTDSDFALHDAVYSCLIEVSVTRSTKAELVGSGLVDLLTKTLSNRNSPKPANEKALKLLSIVSTTAEGRSAIGVDCRCAVAIVERMMKVSRSATEDAVAVVWSVCCLLGEKKTKEAVVNSNGIAKILMVMQSGYCEGHRQKTVIWTANRDDQPLSNDVTLILNRDGLVLQQKQGLQVPITGVSLPAAAASASMLDSGNFALYHSNSTIIWQSFDHPTDTILPGQHVMSGHSLVSGVSSMNHSSGRFQLIMQLDGNLKQYPLGITISPYYGYWSSGTQDKSKNSSLNLDENGQLYLLNSNGSIMKTIFDGQSQSQQFNNFAYRFTIDVDGILRLYSHNLVQNSSWVAEWISTRNKCDPVGLCGLNSYCIVNNISQETDCSCLPGFDFIDHNQKSLGCQRNSGIDSCKSDHEKAFRVAEFDVLEWENNSYSVVYYMNKTECQEDCLRDCNCMVALFENQHCSKQMVPLRFAKPHTSALIKTIVKVPNNGGGDYGTNSNMPLKKGHKRKNITVFVLVCIIIALTILLFSLFFLYRKQFKSYKNVPNEKTLIVHDILALRSFSLRELEISTSGFIHKLGRGSFGTVFKGTINLPNGERAIAVKRLEKVVAAEGEIEFQNEMKTIGRTHHRNLLRLLGYCHEGSNRLLVYDYMSNGSLANFLFKSEIKPNWKERVSMAFGIAKGILYLHEECENQIIHCDINPNNILIDENRVVKIADFGLAKLLMPDQTRTTTGIKGTRGFVAPEWHKNMPITSKADVYSFGVVLLVIISCRPHVDVNVHEREAILVDFTYEWLWCIEEEPTIRPAMKKVVAMFEGTFDIPLPPGVASYNSTNSSNNIGGVTM</sequence>
<dbReference type="InterPro" id="IPR058678">
    <property type="entry name" value="ARM_PUB"/>
</dbReference>
<dbReference type="InterPro" id="IPR001245">
    <property type="entry name" value="Ser-Thr/Tyr_kinase_cat_dom"/>
</dbReference>
<evidence type="ECO:0000313" key="26">
    <source>
        <dbReference type="Proteomes" id="UP000596661"/>
    </source>
</evidence>
<dbReference type="GO" id="GO:0016020">
    <property type="term" value="C:membrane"/>
    <property type="evidence" value="ECO:0007669"/>
    <property type="project" value="UniProtKB-SubCell"/>
</dbReference>
<dbReference type="SUPFAM" id="SSF56112">
    <property type="entry name" value="Protein kinase-like (PK-like)"/>
    <property type="match status" value="1"/>
</dbReference>
<keyword evidence="12 20" id="KW-0067">ATP-binding</keyword>
<dbReference type="SMART" id="SM00108">
    <property type="entry name" value="B_lectin"/>
    <property type="match status" value="1"/>
</dbReference>
<dbReference type="Pfam" id="PF04564">
    <property type="entry name" value="U-box"/>
    <property type="match status" value="1"/>
</dbReference>
<keyword evidence="6" id="KW-0808">Transferase</keyword>
<keyword evidence="14 21" id="KW-0472">Membrane</keyword>
<dbReference type="GO" id="GO:0061630">
    <property type="term" value="F:ubiquitin protein ligase activity"/>
    <property type="evidence" value="ECO:0007669"/>
    <property type="project" value="UniProtKB-EC"/>
</dbReference>
<dbReference type="AlphaFoldDB" id="A0A803NH11"/>
<reference evidence="25" key="2">
    <citation type="submission" date="2021-03" db="UniProtKB">
        <authorList>
            <consortium name="EnsemblPlants"/>
        </authorList>
    </citation>
    <scope>IDENTIFICATION</scope>
</reference>
<keyword evidence="7 21" id="KW-0812">Transmembrane</keyword>
<dbReference type="PROSITE" id="PS00107">
    <property type="entry name" value="PROTEIN_KINASE_ATP"/>
    <property type="match status" value="1"/>
</dbReference>
<dbReference type="GO" id="GO:0016567">
    <property type="term" value="P:protein ubiquitination"/>
    <property type="evidence" value="ECO:0007669"/>
    <property type="project" value="UniProtKB-UniPathway"/>
</dbReference>
<evidence type="ECO:0000256" key="5">
    <source>
        <dbReference type="ARBA" id="ARBA00022536"/>
    </source>
</evidence>
<comment type="pathway">
    <text evidence="3">Protein modification; protein ubiquitination.</text>
</comment>
<dbReference type="SUPFAM" id="SSF57850">
    <property type="entry name" value="RING/U-box"/>
    <property type="match status" value="1"/>
</dbReference>
<dbReference type="InterPro" id="IPR003613">
    <property type="entry name" value="Ubox_domain"/>
</dbReference>
<feature type="binding site" evidence="20">
    <location>
        <position position="844"/>
    </location>
    <ligand>
        <name>ATP</name>
        <dbReference type="ChEBI" id="CHEBI:30616"/>
    </ligand>
</feature>
<evidence type="ECO:0000259" key="22">
    <source>
        <dbReference type="PROSITE" id="PS50011"/>
    </source>
</evidence>
<dbReference type="SUPFAM" id="SSF48371">
    <property type="entry name" value="ARM repeat"/>
    <property type="match status" value="1"/>
</dbReference>
<feature type="domain" description="Bulb-type lectin" evidence="23">
    <location>
        <begin position="462"/>
        <end position="591"/>
    </location>
</feature>
<dbReference type="InterPro" id="IPR011989">
    <property type="entry name" value="ARM-like"/>
</dbReference>
<keyword evidence="11" id="KW-0833">Ubl conjugation pathway</keyword>
<comment type="subcellular location">
    <subcellularLocation>
        <location evidence="2">Membrane</location>
        <topology evidence="2">Single-pass type I membrane protein</topology>
    </subcellularLocation>
</comment>
<evidence type="ECO:0000256" key="1">
    <source>
        <dbReference type="ARBA" id="ARBA00000900"/>
    </source>
</evidence>
<evidence type="ECO:0008006" key="27">
    <source>
        <dbReference type="Google" id="ProtNLM"/>
    </source>
</evidence>
<dbReference type="PANTHER" id="PTHR47976">
    <property type="entry name" value="G-TYPE LECTIN S-RECEPTOR-LIKE SERINE/THREONINE-PROTEIN KINASE SD2-5"/>
    <property type="match status" value="1"/>
</dbReference>
<dbReference type="Gramene" id="evm.model.01.1427">
    <property type="protein sequence ID" value="cds.evm.model.01.1427"/>
    <property type="gene ID" value="evm.TU.01.1427"/>
</dbReference>
<dbReference type="Gene3D" id="2.90.10.10">
    <property type="entry name" value="Bulb-type lectin domain"/>
    <property type="match status" value="2"/>
</dbReference>
<evidence type="ECO:0000256" key="13">
    <source>
        <dbReference type="ARBA" id="ARBA00022989"/>
    </source>
</evidence>
<dbReference type="SMART" id="SM00504">
    <property type="entry name" value="Ubox"/>
    <property type="match status" value="1"/>
</dbReference>
<evidence type="ECO:0000256" key="14">
    <source>
        <dbReference type="ARBA" id="ARBA00023136"/>
    </source>
</evidence>
<keyword evidence="15" id="KW-1015">Disulfide bond</keyword>
<name>A0A803NH11_CANSA</name>
<accession>A0A803NH11</accession>
<dbReference type="Pfam" id="PF25598">
    <property type="entry name" value="ARM_PUB"/>
    <property type="match status" value="1"/>
</dbReference>
<evidence type="ECO:0000256" key="11">
    <source>
        <dbReference type="ARBA" id="ARBA00022786"/>
    </source>
</evidence>
<comment type="catalytic activity">
    <reaction evidence="1">
        <text>S-ubiquitinyl-[E2 ubiquitin-conjugating enzyme]-L-cysteine + [acceptor protein]-L-lysine = [E2 ubiquitin-conjugating enzyme]-L-cysteine + N(6)-ubiquitinyl-[acceptor protein]-L-lysine.</text>
        <dbReference type="EC" id="2.3.2.27"/>
    </reaction>
</comment>
<dbReference type="InterPro" id="IPR036426">
    <property type="entry name" value="Bulb-type_lectin_dom_sf"/>
</dbReference>
<dbReference type="Pfam" id="PF01453">
    <property type="entry name" value="B_lectin"/>
    <property type="match status" value="1"/>
</dbReference>
<organism evidence="25 26">
    <name type="scientific">Cannabis sativa</name>
    <name type="common">Hemp</name>
    <name type="synonym">Marijuana</name>
    <dbReference type="NCBI Taxonomy" id="3483"/>
    <lineage>
        <taxon>Eukaryota</taxon>
        <taxon>Viridiplantae</taxon>
        <taxon>Streptophyta</taxon>
        <taxon>Embryophyta</taxon>
        <taxon>Tracheophyta</taxon>
        <taxon>Spermatophyta</taxon>
        <taxon>Magnoliopsida</taxon>
        <taxon>eudicotyledons</taxon>
        <taxon>Gunneridae</taxon>
        <taxon>Pentapetalae</taxon>
        <taxon>rosids</taxon>
        <taxon>fabids</taxon>
        <taxon>Rosales</taxon>
        <taxon>Cannabaceae</taxon>
        <taxon>Cannabis</taxon>
    </lineage>
</organism>
<evidence type="ECO:0000259" key="23">
    <source>
        <dbReference type="PROSITE" id="PS50927"/>
    </source>
</evidence>